<protein>
    <submittedName>
        <fullName evidence="1">Uncharacterized protein</fullName>
    </submittedName>
</protein>
<reference evidence="1 2" key="1">
    <citation type="journal article" date="2011" name="Stand. Genomic Sci.">
        <title>Non-contiguous finished genome sequence of Bacteroides coprosuis type strain (PC139).</title>
        <authorList>
            <person name="Land M."/>
            <person name="Held B."/>
            <person name="Gronow S."/>
            <person name="Abt B."/>
            <person name="Lucas S."/>
            <person name="Del Rio T.G."/>
            <person name="Nolan M."/>
            <person name="Tice H."/>
            <person name="Cheng J.F."/>
            <person name="Pitluck S."/>
            <person name="Liolios K."/>
            <person name="Pagani I."/>
            <person name="Ivanova N."/>
            <person name="Mavromatis K."/>
            <person name="Mikhailova N."/>
            <person name="Pati A."/>
            <person name="Tapia R."/>
            <person name="Han C."/>
            <person name="Goodwin L."/>
            <person name="Chen A."/>
            <person name="Palaniappan K."/>
            <person name="Hauser L."/>
            <person name="Brambilla E.M."/>
            <person name="Rohde M."/>
            <person name="Goker M."/>
            <person name="Detter J.C."/>
            <person name="Woyke T."/>
            <person name="Bristow J."/>
            <person name="Eisen J.A."/>
            <person name="Markowitz V."/>
            <person name="Hugenholtz P."/>
            <person name="Kyrpides N.C."/>
            <person name="Klenk H.P."/>
            <person name="Lapidus A."/>
        </authorList>
    </citation>
    <scope>NUCLEOTIDE SEQUENCE</scope>
    <source>
        <strain evidence="1 2">DSM 18011</strain>
    </source>
</reference>
<sequence length="55" mass="6514">MHVRMNFTKSSPITCYTRLNFILYYILSKSQTLSQKNDLEALVFIYASYPFTQLL</sequence>
<dbReference type="Proteomes" id="UP000018439">
    <property type="component" value="Chromosome"/>
</dbReference>
<gene>
    <name evidence="1" type="ORF">Bcop_1659</name>
</gene>
<keyword evidence="2" id="KW-1185">Reference proteome</keyword>
<name>F3ZQX8_9BACE</name>
<evidence type="ECO:0000313" key="2">
    <source>
        <dbReference type="Proteomes" id="UP000018439"/>
    </source>
</evidence>
<evidence type="ECO:0000313" key="1">
    <source>
        <dbReference type="EMBL" id="EGJ71851.1"/>
    </source>
</evidence>
<proteinExistence type="predicted"/>
<dbReference type="AlphaFoldDB" id="F3ZQX8"/>
<organism evidence="1 2">
    <name type="scientific">Bacteroides coprosuis DSM 18011</name>
    <dbReference type="NCBI Taxonomy" id="679937"/>
    <lineage>
        <taxon>Bacteria</taxon>
        <taxon>Pseudomonadati</taxon>
        <taxon>Bacteroidota</taxon>
        <taxon>Bacteroidia</taxon>
        <taxon>Bacteroidales</taxon>
        <taxon>Bacteroidaceae</taxon>
        <taxon>Bacteroides</taxon>
    </lineage>
</organism>
<dbReference type="EMBL" id="CM001167">
    <property type="protein sequence ID" value="EGJ71851.1"/>
    <property type="molecule type" value="Genomic_DNA"/>
</dbReference>
<dbReference type="HOGENOM" id="CLU_3022245_0_0_10"/>
<accession>F3ZQX8</accession>